<dbReference type="AlphaFoldDB" id="A0A1M4ZNK5"/>
<dbReference type="InterPro" id="IPR002372">
    <property type="entry name" value="PQQ_rpt_dom"/>
</dbReference>
<comment type="similarity">
    <text evidence="2">Belongs to the bacterial PQQ dehydrogenase family.</text>
</comment>
<dbReference type="GO" id="GO:0009055">
    <property type="term" value="F:electron transfer activity"/>
    <property type="evidence" value="ECO:0007669"/>
    <property type="project" value="InterPro"/>
</dbReference>
<evidence type="ECO:0000256" key="2">
    <source>
        <dbReference type="ARBA" id="ARBA00008156"/>
    </source>
</evidence>
<evidence type="ECO:0000256" key="4">
    <source>
        <dbReference type="ARBA" id="ARBA00022723"/>
    </source>
</evidence>
<dbReference type="SUPFAM" id="SSF46626">
    <property type="entry name" value="Cytochrome c"/>
    <property type="match status" value="1"/>
</dbReference>
<dbReference type="GO" id="GO:0046872">
    <property type="term" value="F:metal ion binding"/>
    <property type="evidence" value="ECO:0007669"/>
    <property type="project" value="UniProtKB-KW"/>
</dbReference>
<dbReference type="SUPFAM" id="SSF50998">
    <property type="entry name" value="Quinoprotein alcohol dehydrogenase-like"/>
    <property type="match status" value="1"/>
</dbReference>
<dbReference type="GO" id="GO:0008876">
    <property type="term" value="F:quinoprotein glucose dehydrogenase activity"/>
    <property type="evidence" value="ECO:0007669"/>
    <property type="project" value="TreeGrafter"/>
</dbReference>
<evidence type="ECO:0000256" key="3">
    <source>
        <dbReference type="ARBA" id="ARBA00022617"/>
    </source>
</evidence>
<evidence type="ECO:0000313" key="12">
    <source>
        <dbReference type="Proteomes" id="UP000184041"/>
    </source>
</evidence>
<dbReference type="EMBL" id="FQUS01000006">
    <property type="protein sequence ID" value="SHF19571.1"/>
    <property type="molecule type" value="Genomic_DNA"/>
</dbReference>
<evidence type="ECO:0000256" key="9">
    <source>
        <dbReference type="SAM" id="MobiDB-lite"/>
    </source>
</evidence>
<dbReference type="InterPro" id="IPR018391">
    <property type="entry name" value="PQQ_b-propeller_rpt"/>
</dbReference>
<dbReference type="OrthoDB" id="9794322at2"/>
<dbReference type="CDD" id="cd10280">
    <property type="entry name" value="PQQ_mGDH"/>
    <property type="match status" value="1"/>
</dbReference>
<dbReference type="SMART" id="SM00564">
    <property type="entry name" value="PQQ"/>
    <property type="match status" value="6"/>
</dbReference>
<gene>
    <name evidence="11" type="ORF">SAMN05443144_10686</name>
</gene>
<name>A0A1M4ZNK5_9BACT</name>
<dbReference type="InterPro" id="IPR017511">
    <property type="entry name" value="PQQ_mDH"/>
</dbReference>
<dbReference type="PANTHER" id="PTHR32303">
    <property type="entry name" value="QUINOPROTEIN ALCOHOL DEHYDROGENASE (CYTOCHROME C)"/>
    <property type="match status" value="1"/>
</dbReference>
<evidence type="ECO:0000259" key="10">
    <source>
        <dbReference type="PROSITE" id="PS51007"/>
    </source>
</evidence>
<keyword evidence="5" id="KW-0732">Signal</keyword>
<keyword evidence="4 8" id="KW-0479">Metal-binding</keyword>
<dbReference type="GO" id="GO:0016020">
    <property type="term" value="C:membrane"/>
    <property type="evidence" value="ECO:0007669"/>
    <property type="project" value="InterPro"/>
</dbReference>
<keyword evidence="7 8" id="KW-0408">Iron</keyword>
<evidence type="ECO:0000256" key="5">
    <source>
        <dbReference type="ARBA" id="ARBA00022729"/>
    </source>
</evidence>
<dbReference type="InterPro" id="IPR011047">
    <property type="entry name" value="Quinoprotein_ADH-like_sf"/>
</dbReference>
<dbReference type="STRING" id="1194090.SAMN05443144_10686"/>
<comment type="cofactor">
    <cofactor evidence="1">
        <name>pyrroloquinoline quinone</name>
        <dbReference type="ChEBI" id="CHEBI:58442"/>
    </cofactor>
</comment>
<reference evidence="11 12" key="1">
    <citation type="submission" date="2016-11" db="EMBL/GenBank/DDBJ databases">
        <authorList>
            <person name="Jaros S."/>
            <person name="Januszkiewicz K."/>
            <person name="Wedrychowicz H."/>
        </authorList>
    </citation>
    <scope>NUCLEOTIDE SEQUENCE [LARGE SCALE GENOMIC DNA]</scope>
    <source>
        <strain evidence="11 12">DSM 21986</strain>
    </source>
</reference>
<dbReference type="Pfam" id="PF13442">
    <property type="entry name" value="Cytochrome_CBB3"/>
    <property type="match status" value="1"/>
</dbReference>
<dbReference type="GO" id="GO:0048038">
    <property type="term" value="F:quinone binding"/>
    <property type="evidence" value="ECO:0007669"/>
    <property type="project" value="InterPro"/>
</dbReference>
<dbReference type="InterPro" id="IPR009056">
    <property type="entry name" value="Cyt_c-like_dom"/>
</dbReference>
<proteinExistence type="inferred from homology"/>
<dbReference type="Gene3D" id="2.140.10.10">
    <property type="entry name" value="Quinoprotein alcohol dehydrogenase-like superfamily"/>
    <property type="match status" value="2"/>
</dbReference>
<evidence type="ECO:0000256" key="6">
    <source>
        <dbReference type="ARBA" id="ARBA00023002"/>
    </source>
</evidence>
<keyword evidence="3 8" id="KW-0349">Heme</keyword>
<dbReference type="GO" id="GO:0020037">
    <property type="term" value="F:heme binding"/>
    <property type="evidence" value="ECO:0007669"/>
    <property type="project" value="InterPro"/>
</dbReference>
<dbReference type="InterPro" id="IPR036909">
    <property type="entry name" value="Cyt_c-like_dom_sf"/>
</dbReference>
<evidence type="ECO:0000256" key="1">
    <source>
        <dbReference type="ARBA" id="ARBA00001931"/>
    </source>
</evidence>
<dbReference type="Gene3D" id="1.10.760.10">
    <property type="entry name" value="Cytochrome c-like domain"/>
    <property type="match status" value="1"/>
</dbReference>
<evidence type="ECO:0000313" key="11">
    <source>
        <dbReference type="EMBL" id="SHF19571.1"/>
    </source>
</evidence>
<organism evidence="11 12">
    <name type="scientific">Fodinibius roseus</name>
    <dbReference type="NCBI Taxonomy" id="1194090"/>
    <lineage>
        <taxon>Bacteria</taxon>
        <taxon>Pseudomonadati</taxon>
        <taxon>Balneolota</taxon>
        <taxon>Balneolia</taxon>
        <taxon>Balneolales</taxon>
        <taxon>Balneolaceae</taxon>
        <taxon>Fodinibius</taxon>
    </lineage>
</organism>
<accession>A0A1M4ZNK5</accession>
<dbReference type="Pfam" id="PF01011">
    <property type="entry name" value="PQQ"/>
    <property type="match status" value="2"/>
</dbReference>
<dbReference type="PROSITE" id="PS51007">
    <property type="entry name" value="CYTC"/>
    <property type="match status" value="1"/>
</dbReference>
<protein>
    <submittedName>
        <fullName evidence="11">Quinoprotein glucose dehydrogenase</fullName>
    </submittedName>
</protein>
<evidence type="ECO:0000256" key="8">
    <source>
        <dbReference type="PROSITE-ProRule" id="PRU00433"/>
    </source>
</evidence>
<dbReference type="Proteomes" id="UP000184041">
    <property type="component" value="Unassembled WGS sequence"/>
</dbReference>
<dbReference type="PANTHER" id="PTHR32303:SF4">
    <property type="entry name" value="QUINOPROTEIN GLUCOSE DEHYDROGENASE"/>
    <property type="match status" value="1"/>
</dbReference>
<evidence type="ECO:0000256" key="7">
    <source>
        <dbReference type="ARBA" id="ARBA00023004"/>
    </source>
</evidence>
<keyword evidence="6" id="KW-0560">Oxidoreductase</keyword>
<keyword evidence="12" id="KW-1185">Reference proteome</keyword>
<sequence>MKYYTLLFLIIAFWSCEKIEDVTNRDSNWAVRGGNKAQERYSGLTQIDSSNVSELEIAWTYHTGDLDEGGTQMQVNPLVIDGTLYGVSPKLKVFALDAASGEEKWRFDPYAEEDNPSVNRNRGVTYWEEGDDARILFTAGSFLYALDARTGKVIEGFGNNGKVSLKKGLREEFKEYYMVATSPGVIYEDLIIIGSLVSEGADSAPGDIKAFNVKTGALEWTFHTIPRPGEFGRDTWDDPNAWKRIGGANSWAGMALDEEREIVYIPTGSASPDFYGGNRKGANLFANSLLALDASTGKRIWHYQTIHHDLWDRDLPSPPSLVTVRRDGQEIDAVAQPTKTGFVFLFDRETGKPLFDINERPVPSESNLAGEEVWPTQPIPEKPEPLMRQHMGEDDINPYVSQQEQDILREKLRGLNSSHMFEPPSLQGTLQFPGFDGGAEWGGSAVDPESGMLYVNTNEVPWILQMIDTNPDRGSGESLPLSLALGREEYMSTCVACHGTDLEGSGRSPSLVDIEDRLSPDEILNLIDSGRGMMPAFYQVSEARKKAIVNFLVDRPHYEVDVNSISDKEEAAGDPDASERYILNGYQKFRTEEGYPANSPPWGRLNAVNLNTGEIAWQVPLGEYPGLSAEGMPVTGTENYGGPVLTGSGLIFIAATLDKKIRAFSQKKGELLWEAELPYGGFATPSVYEVDGKQYVVIACGGGKLGVESGDAYVAFSLPE</sequence>
<feature type="domain" description="Cytochrome c" evidence="10">
    <location>
        <begin position="481"/>
        <end position="556"/>
    </location>
</feature>
<feature type="region of interest" description="Disordered" evidence="9">
    <location>
        <begin position="356"/>
        <end position="378"/>
    </location>
</feature>